<evidence type="ECO:0000313" key="2">
    <source>
        <dbReference type="Proteomes" id="UP000179807"/>
    </source>
</evidence>
<dbReference type="Proteomes" id="UP000179807">
    <property type="component" value="Unassembled WGS sequence"/>
</dbReference>
<reference evidence="1" key="1">
    <citation type="submission" date="2016-10" db="EMBL/GenBank/DDBJ databases">
        <authorList>
            <person name="Benchimol M."/>
            <person name="Almeida L.G."/>
            <person name="Vasconcelos A.T."/>
            <person name="Perreira-Neves A."/>
            <person name="Rosa I.A."/>
            <person name="Tasca T."/>
            <person name="Bogo M.R."/>
            <person name="de Souza W."/>
        </authorList>
    </citation>
    <scope>NUCLEOTIDE SEQUENCE [LARGE SCALE GENOMIC DNA]</scope>
    <source>
        <strain evidence="1">K</strain>
    </source>
</reference>
<dbReference type="RefSeq" id="XP_068345912.1">
    <property type="nucleotide sequence ID" value="XM_068496573.1"/>
</dbReference>
<dbReference type="GeneID" id="94831277"/>
<sequence length="280" mass="32317">MSIFSPLYARFVFIPSISFSIIKWPYYLIIQYLFGLIFYEFVHICNEKKSLSANSMISIKTNLYRNTPNILELNRNLIQIQNIVSTCQQDPSIKQDTKGLLTILYCITLYAKKNQIAFPHLCPIGLVLFNDRILINPFILGIFIDWDEEVLKNVLAAPEFHSRSLTRSQFTSLMKLNYLNGSIFDWRLHVYPPCQISNDIISEIFPSGGESFFLAADQTSNLLDDKPPKLCLMTAKILDESPSKSIWIVYKNQPMEDILLKFADTEPAPGKCWLFYKNET</sequence>
<accession>A0A1J4J3N6</accession>
<proteinExistence type="predicted"/>
<organism evidence="1 2">
    <name type="scientific">Tritrichomonas foetus</name>
    <dbReference type="NCBI Taxonomy" id="1144522"/>
    <lineage>
        <taxon>Eukaryota</taxon>
        <taxon>Metamonada</taxon>
        <taxon>Parabasalia</taxon>
        <taxon>Tritrichomonadida</taxon>
        <taxon>Tritrichomonadidae</taxon>
        <taxon>Tritrichomonas</taxon>
    </lineage>
</organism>
<comment type="caution">
    <text evidence="1">The sequence shown here is derived from an EMBL/GenBank/DDBJ whole genome shotgun (WGS) entry which is preliminary data.</text>
</comment>
<gene>
    <name evidence="1" type="ORF">TRFO_12337</name>
</gene>
<dbReference type="VEuPathDB" id="TrichDB:TRFO_12337"/>
<protein>
    <submittedName>
        <fullName evidence="1">Uncharacterized protein</fullName>
    </submittedName>
</protein>
<evidence type="ECO:0000313" key="1">
    <source>
        <dbReference type="EMBL" id="OHS92775.1"/>
    </source>
</evidence>
<keyword evidence="2" id="KW-1185">Reference proteome</keyword>
<name>A0A1J4J3N6_9EUKA</name>
<dbReference type="EMBL" id="MLAK01001470">
    <property type="protein sequence ID" value="OHS92775.1"/>
    <property type="molecule type" value="Genomic_DNA"/>
</dbReference>
<dbReference type="AlphaFoldDB" id="A0A1J4J3N6"/>